<comment type="caution">
    <text evidence="4">The sequence shown here is derived from an EMBL/GenBank/DDBJ whole genome shotgun (WGS) entry which is preliminary data.</text>
</comment>
<dbReference type="InterPro" id="IPR050278">
    <property type="entry name" value="Serine_Prot_S9B/DPPIV"/>
</dbReference>
<keyword evidence="5" id="KW-1185">Reference proteome</keyword>
<feature type="domain" description="Dipeptidylpeptidase IV N-terminal" evidence="3">
    <location>
        <begin position="188"/>
        <end position="528"/>
    </location>
</feature>
<dbReference type="RefSeq" id="WP_303282002.1">
    <property type="nucleotide sequence ID" value="NZ_BAABCZ010000005.1"/>
</dbReference>
<evidence type="ECO:0000256" key="1">
    <source>
        <dbReference type="SAM" id="SignalP"/>
    </source>
</evidence>
<feature type="signal peptide" evidence="1">
    <location>
        <begin position="1"/>
        <end position="19"/>
    </location>
</feature>
<dbReference type="SUPFAM" id="SSF82171">
    <property type="entry name" value="DPP6 N-terminal domain-like"/>
    <property type="match status" value="1"/>
</dbReference>
<dbReference type="InterPro" id="IPR002469">
    <property type="entry name" value="Peptidase_S9B_N"/>
</dbReference>
<feature type="domain" description="Peptidase S9 prolyl oligopeptidase catalytic" evidence="2">
    <location>
        <begin position="619"/>
        <end position="802"/>
    </location>
</feature>
<dbReference type="Gene3D" id="2.140.10.30">
    <property type="entry name" value="Dipeptidylpeptidase IV, N-terminal domain"/>
    <property type="match status" value="1"/>
</dbReference>
<evidence type="ECO:0000259" key="2">
    <source>
        <dbReference type="Pfam" id="PF00326"/>
    </source>
</evidence>
<organism evidence="4 5">
    <name type="scientific">Flavivirga amylovorans</name>
    <dbReference type="NCBI Taxonomy" id="870486"/>
    <lineage>
        <taxon>Bacteria</taxon>
        <taxon>Pseudomonadati</taxon>
        <taxon>Bacteroidota</taxon>
        <taxon>Flavobacteriia</taxon>
        <taxon>Flavobacteriales</taxon>
        <taxon>Flavobacteriaceae</taxon>
        <taxon>Flavivirga</taxon>
    </lineage>
</organism>
<evidence type="ECO:0000313" key="4">
    <source>
        <dbReference type="EMBL" id="MDO5987452.1"/>
    </source>
</evidence>
<dbReference type="Pfam" id="PF00930">
    <property type="entry name" value="DPPIV_N"/>
    <property type="match status" value="1"/>
</dbReference>
<dbReference type="InterPro" id="IPR029058">
    <property type="entry name" value="AB_hydrolase_fold"/>
</dbReference>
<reference evidence="4" key="1">
    <citation type="submission" date="2023-07" db="EMBL/GenBank/DDBJ databases">
        <title>Two novel species in the genus Flavivirga.</title>
        <authorList>
            <person name="Kwon K."/>
        </authorList>
    </citation>
    <scope>NUCLEOTIDE SEQUENCE</scope>
    <source>
        <strain evidence="4">KACC 14157</strain>
    </source>
</reference>
<accession>A0ABT8X0I5</accession>
<dbReference type="InterPro" id="IPR001375">
    <property type="entry name" value="Peptidase_S9_cat"/>
</dbReference>
<dbReference type="Gene3D" id="3.40.50.1820">
    <property type="entry name" value="alpha/beta hydrolase"/>
    <property type="match status" value="1"/>
</dbReference>
<sequence>MRNITLLFILFLNIHLITAQETNNSATPEPNYRLASQFSPTNLAKLVHSTSIRPHWLKNGNRFWYQYKTTEGSNYYLVNADTKTKTKLFDNEKMAKWLTEITKDPYDAKHLPRFNFKFVKNETAIRFRVTSTEEVEVIEDEKTIENDSITTTKEKKKAPKMEKKVYHLEYMLGSNSLTIIDNKKKKKEPWKKWATISPDSTIVLFSKNYNLFWMDKENFLKAVKDEKDSTIVENQWTTDGVEYYSYGGSTRGENNETKEEKKDDRKRISGIWSHDSKKFVFRKSDSRHIKDLWVINSVSKKRPTLETYKYHMPGEQEFYKQELLVFDMPSKKVVTIKLDTTKQQSISVYRAPRKQSNRDDEFQPSLLLSKKGNIYFNTISRDRKKLDICVANINSGDVTVLIEERFNTYIESRPLVLFNEEQEILHWSERDGWAHFYLYSSTGTLKRQVTSGSYHVNQFTNLDEKERVLYFTANGVSKDQDPYYEHLYRIDLDGKNLRSINSGDYNTSTSMSDSNKYFVNNYSRVNTTPMSELRNNNGSVIMTLEEADLSQLFATGYKFPEPFKVKADDGITDLYGVMYKPFNFDDTKSYPLLEYVYPGPQTEAVNKSFSIRMDRLDRMSQIGFIVITLGNRGGHPNRSKWYHNYGYGNLRDYGLADKKYVAEQLAKKHPYINIDKVGIYGHSGGGFMSTAAMLVYPDFFKAAVSSAGNHDNSMYNSWWSETHHGVKEKKDADNNISYEYTIDKNQSLASNLKGNLMLITGDIDNNVHPGGTIRIANALIKANKRFDFMIMPGQRHGFGNMTEYSFWLKADHFSKHFLGKEATSIDITEMNRDKPKK</sequence>
<gene>
    <name evidence="4" type="ORF">Q4Q39_08595</name>
</gene>
<name>A0ABT8X0I5_9FLAO</name>
<dbReference type="SUPFAM" id="SSF53474">
    <property type="entry name" value="alpha/beta-Hydrolases"/>
    <property type="match status" value="1"/>
</dbReference>
<dbReference type="Pfam" id="PF00326">
    <property type="entry name" value="Peptidase_S9"/>
    <property type="match status" value="1"/>
</dbReference>
<protein>
    <submittedName>
        <fullName evidence="4">DPP IV N-terminal domain-containing protein</fullName>
    </submittedName>
</protein>
<dbReference type="Proteomes" id="UP001176891">
    <property type="component" value="Unassembled WGS sequence"/>
</dbReference>
<proteinExistence type="predicted"/>
<keyword evidence="1" id="KW-0732">Signal</keyword>
<feature type="chain" id="PRO_5046352211" evidence="1">
    <location>
        <begin position="20"/>
        <end position="837"/>
    </location>
</feature>
<evidence type="ECO:0000313" key="5">
    <source>
        <dbReference type="Proteomes" id="UP001176891"/>
    </source>
</evidence>
<dbReference type="PANTHER" id="PTHR11731:SF193">
    <property type="entry name" value="DIPEPTIDYL PEPTIDASE 9"/>
    <property type="match status" value="1"/>
</dbReference>
<dbReference type="PANTHER" id="PTHR11731">
    <property type="entry name" value="PROTEASE FAMILY S9B,C DIPEPTIDYL-PEPTIDASE IV-RELATED"/>
    <property type="match status" value="1"/>
</dbReference>
<evidence type="ECO:0000259" key="3">
    <source>
        <dbReference type="Pfam" id="PF00930"/>
    </source>
</evidence>
<dbReference type="EMBL" id="JAUOEM010000002">
    <property type="protein sequence ID" value="MDO5987452.1"/>
    <property type="molecule type" value="Genomic_DNA"/>
</dbReference>